<accession>A0A318JJG8</accession>
<sequence length="53" mass="6126">MLLTRGFADPECVVYFKKSWCKSDAFYSDVEAHLHGANLIMSFFYDFKAIIAK</sequence>
<organism evidence="1 2">
    <name type="scientific">Undibacterium pigrum</name>
    <dbReference type="NCBI Taxonomy" id="401470"/>
    <lineage>
        <taxon>Bacteria</taxon>
        <taxon>Pseudomonadati</taxon>
        <taxon>Pseudomonadota</taxon>
        <taxon>Betaproteobacteria</taxon>
        <taxon>Burkholderiales</taxon>
        <taxon>Oxalobacteraceae</taxon>
        <taxon>Undibacterium</taxon>
    </lineage>
</organism>
<proteinExistence type="predicted"/>
<protein>
    <submittedName>
        <fullName evidence="1">Uncharacterized protein</fullName>
    </submittedName>
</protein>
<comment type="caution">
    <text evidence="1">The sequence shown here is derived from an EMBL/GenBank/DDBJ whole genome shotgun (WGS) entry which is preliminary data.</text>
</comment>
<gene>
    <name evidence="1" type="ORF">DFR42_1011084</name>
</gene>
<dbReference type="AlphaFoldDB" id="A0A318JJG8"/>
<dbReference type="Proteomes" id="UP000247792">
    <property type="component" value="Unassembled WGS sequence"/>
</dbReference>
<evidence type="ECO:0000313" key="1">
    <source>
        <dbReference type="EMBL" id="PXX47503.1"/>
    </source>
</evidence>
<reference evidence="1 2" key="1">
    <citation type="submission" date="2018-05" db="EMBL/GenBank/DDBJ databases">
        <title>Genomic Encyclopedia of Type Strains, Phase IV (KMG-IV): sequencing the most valuable type-strain genomes for metagenomic binning, comparative biology and taxonomic classification.</title>
        <authorList>
            <person name="Goeker M."/>
        </authorList>
    </citation>
    <scope>NUCLEOTIDE SEQUENCE [LARGE SCALE GENOMIC DNA]</scope>
    <source>
        <strain evidence="1 2">DSM 19792</strain>
    </source>
</reference>
<name>A0A318JJG8_9BURK</name>
<dbReference type="EMBL" id="QJKB01000001">
    <property type="protein sequence ID" value="PXX47503.1"/>
    <property type="molecule type" value="Genomic_DNA"/>
</dbReference>
<keyword evidence="2" id="KW-1185">Reference proteome</keyword>
<evidence type="ECO:0000313" key="2">
    <source>
        <dbReference type="Proteomes" id="UP000247792"/>
    </source>
</evidence>